<keyword evidence="5" id="KW-1185">Reference proteome</keyword>
<dbReference type="CDD" id="cd12148">
    <property type="entry name" value="fungal_TF_MHR"/>
    <property type="match status" value="1"/>
</dbReference>
<reference evidence="4" key="1">
    <citation type="journal article" date="2020" name="Stud. Mycol.">
        <title>101 Dothideomycetes genomes: a test case for predicting lifestyles and emergence of pathogens.</title>
        <authorList>
            <person name="Haridas S."/>
            <person name="Albert R."/>
            <person name="Binder M."/>
            <person name="Bloem J."/>
            <person name="Labutti K."/>
            <person name="Salamov A."/>
            <person name="Andreopoulos B."/>
            <person name="Baker S."/>
            <person name="Barry K."/>
            <person name="Bills G."/>
            <person name="Bluhm B."/>
            <person name="Cannon C."/>
            <person name="Castanera R."/>
            <person name="Culley D."/>
            <person name="Daum C."/>
            <person name="Ezra D."/>
            <person name="Gonzalez J."/>
            <person name="Henrissat B."/>
            <person name="Kuo A."/>
            <person name="Liang C."/>
            <person name="Lipzen A."/>
            <person name="Lutzoni F."/>
            <person name="Magnuson J."/>
            <person name="Mondo S."/>
            <person name="Nolan M."/>
            <person name="Ohm R."/>
            <person name="Pangilinan J."/>
            <person name="Park H.-J."/>
            <person name="Ramirez L."/>
            <person name="Alfaro M."/>
            <person name="Sun H."/>
            <person name="Tritt A."/>
            <person name="Yoshinaga Y."/>
            <person name="Zwiers L.-H."/>
            <person name="Turgeon B."/>
            <person name="Goodwin S."/>
            <person name="Spatafora J."/>
            <person name="Crous P."/>
            <person name="Grigoriev I."/>
        </authorList>
    </citation>
    <scope>NUCLEOTIDE SEQUENCE</scope>
    <source>
        <strain evidence="4">CBS 260.36</strain>
    </source>
</reference>
<dbReference type="SUPFAM" id="SSF57701">
    <property type="entry name" value="Zn2/Cys6 DNA-binding domain"/>
    <property type="match status" value="1"/>
</dbReference>
<accession>A0A9P4ITE7</accession>
<sequence length="608" mass="68927">MRPAFVCQLCRTRHLKCIRPTGATKCNRCAAGGNDCVQLAHWTFRRVASVPLKTVNGRPRSQRLDFEPSQPWTDVPLAGKSFESFSITQPLTAYGFSVTFIKPYTEQDGPDRAAEDVEAEFLLNAQESVAVDPIGAAVQETRSEENESPVDNGSPSTIPPSSELSQDETGQTTCIDPDDLLRGDITALQGLLDAHRSQNVFLDDGLSSLNQDSPDETTSFTIPSTHAAAPKLVMSNFSRSTWPLSNAHEMRLFHHYIVHLSPWIDVCDKHSRFGIEVPRRAAELPVLKNAILAFSSRHLSIIAGEKADTESPKYVSKCLQVMIATLNTPLGYWDENLLAAMIILRLHEELYISDDQKCHLFGTTQLLNTISSYASDDGLREAASWASLRQHIYIALTHQQPMRIDLENYKTSSVFYNDDDESWANRIIYLFAVILNHVFRPEEAISRQDWLHLEEQVDDWNTSKPWHFSPLWTGNGSEQSQSTWQMLQMSHPAHVVGFQYYHLCKLTLASFDHRLSTRGFERIRIQREVEASVRRHLRAIVSLSVSNEHVGNAWFQTSHSLFTCGSYLTDPREQRAALEVLKDVKLRLGWDTDYVAHHLTEQWQQSHE</sequence>
<dbReference type="GO" id="GO:0000981">
    <property type="term" value="F:DNA-binding transcription factor activity, RNA polymerase II-specific"/>
    <property type="evidence" value="ECO:0007669"/>
    <property type="project" value="InterPro"/>
</dbReference>
<dbReference type="GO" id="GO:0008270">
    <property type="term" value="F:zinc ion binding"/>
    <property type="evidence" value="ECO:0007669"/>
    <property type="project" value="InterPro"/>
</dbReference>
<dbReference type="AlphaFoldDB" id="A0A9P4ITE7"/>
<dbReference type="PANTHER" id="PTHR37534">
    <property type="entry name" value="TRANSCRIPTIONAL ACTIVATOR PROTEIN UGA3"/>
    <property type="match status" value="1"/>
</dbReference>
<gene>
    <name evidence="4" type="ORF">K461DRAFT_315637</name>
</gene>
<comment type="caution">
    <text evidence="4">The sequence shown here is derived from an EMBL/GenBank/DDBJ whole genome shotgun (WGS) entry which is preliminary data.</text>
</comment>
<dbReference type="OrthoDB" id="4525710at2759"/>
<evidence type="ECO:0000259" key="3">
    <source>
        <dbReference type="PROSITE" id="PS00463"/>
    </source>
</evidence>
<keyword evidence="1" id="KW-0539">Nucleus</keyword>
<feature type="domain" description="Zn(2)-C6 fungal-type" evidence="3">
    <location>
        <begin position="6"/>
        <end position="36"/>
    </location>
</feature>
<feature type="region of interest" description="Disordered" evidence="2">
    <location>
        <begin position="140"/>
        <end position="177"/>
    </location>
</feature>
<evidence type="ECO:0000313" key="4">
    <source>
        <dbReference type="EMBL" id="KAF2149677.1"/>
    </source>
</evidence>
<dbReference type="GO" id="GO:0000976">
    <property type="term" value="F:transcription cis-regulatory region binding"/>
    <property type="evidence" value="ECO:0007669"/>
    <property type="project" value="TreeGrafter"/>
</dbReference>
<evidence type="ECO:0000256" key="2">
    <source>
        <dbReference type="SAM" id="MobiDB-lite"/>
    </source>
</evidence>
<dbReference type="PROSITE" id="PS00463">
    <property type="entry name" value="ZN2_CY6_FUNGAL_1"/>
    <property type="match status" value="1"/>
</dbReference>
<dbReference type="EMBL" id="ML996091">
    <property type="protein sequence ID" value="KAF2149677.1"/>
    <property type="molecule type" value="Genomic_DNA"/>
</dbReference>
<name>A0A9P4ITE7_9PEZI</name>
<dbReference type="GO" id="GO:0005634">
    <property type="term" value="C:nucleus"/>
    <property type="evidence" value="ECO:0007669"/>
    <property type="project" value="TreeGrafter"/>
</dbReference>
<feature type="compositionally biased region" description="Polar residues" evidence="2">
    <location>
        <begin position="149"/>
        <end position="174"/>
    </location>
</feature>
<proteinExistence type="predicted"/>
<evidence type="ECO:0000313" key="5">
    <source>
        <dbReference type="Proteomes" id="UP000799439"/>
    </source>
</evidence>
<dbReference type="InterPro" id="IPR001138">
    <property type="entry name" value="Zn2Cys6_DnaBD"/>
</dbReference>
<organism evidence="4 5">
    <name type="scientific">Myriangium duriaei CBS 260.36</name>
    <dbReference type="NCBI Taxonomy" id="1168546"/>
    <lineage>
        <taxon>Eukaryota</taxon>
        <taxon>Fungi</taxon>
        <taxon>Dikarya</taxon>
        <taxon>Ascomycota</taxon>
        <taxon>Pezizomycotina</taxon>
        <taxon>Dothideomycetes</taxon>
        <taxon>Dothideomycetidae</taxon>
        <taxon>Myriangiales</taxon>
        <taxon>Myriangiaceae</taxon>
        <taxon>Myriangium</taxon>
    </lineage>
</organism>
<evidence type="ECO:0000256" key="1">
    <source>
        <dbReference type="ARBA" id="ARBA00023242"/>
    </source>
</evidence>
<protein>
    <recommendedName>
        <fullName evidence="3">Zn(2)-C6 fungal-type domain-containing protein</fullName>
    </recommendedName>
</protein>
<dbReference type="GO" id="GO:0045944">
    <property type="term" value="P:positive regulation of transcription by RNA polymerase II"/>
    <property type="evidence" value="ECO:0007669"/>
    <property type="project" value="TreeGrafter"/>
</dbReference>
<dbReference type="PANTHER" id="PTHR37534:SF25">
    <property type="entry name" value="ZN(II)2CYS6 TRANSCRIPTION FACTOR (EUROFUNG)"/>
    <property type="match status" value="1"/>
</dbReference>
<dbReference type="InterPro" id="IPR036864">
    <property type="entry name" value="Zn2-C6_fun-type_DNA-bd_sf"/>
</dbReference>
<dbReference type="Proteomes" id="UP000799439">
    <property type="component" value="Unassembled WGS sequence"/>
</dbReference>